<accession>A0A4Y2R4T0</accession>
<gene>
    <name evidence="1" type="ORF">AVEN_156408_1</name>
</gene>
<protein>
    <submittedName>
        <fullName evidence="1">Uncharacterized protein</fullName>
    </submittedName>
</protein>
<name>A0A4Y2R4T0_ARAVE</name>
<reference evidence="1 2" key="1">
    <citation type="journal article" date="2019" name="Sci. Rep.">
        <title>Orb-weaving spider Araneus ventricosus genome elucidates the spidroin gene catalogue.</title>
        <authorList>
            <person name="Kono N."/>
            <person name="Nakamura H."/>
            <person name="Ohtoshi R."/>
            <person name="Moran D.A.P."/>
            <person name="Shinohara A."/>
            <person name="Yoshida Y."/>
            <person name="Fujiwara M."/>
            <person name="Mori M."/>
            <person name="Tomita M."/>
            <person name="Arakawa K."/>
        </authorList>
    </citation>
    <scope>NUCLEOTIDE SEQUENCE [LARGE SCALE GENOMIC DNA]</scope>
</reference>
<keyword evidence="2" id="KW-1185">Reference proteome</keyword>
<dbReference type="EMBL" id="BGPR01015739">
    <property type="protein sequence ID" value="GBN70430.1"/>
    <property type="molecule type" value="Genomic_DNA"/>
</dbReference>
<dbReference type="Proteomes" id="UP000499080">
    <property type="component" value="Unassembled WGS sequence"/>
</dbReference>
<evidence type="ECO:0000313" key="2">
    <source>
        <dbReference type="Proteomes" id="UP000499080"/>
    </source>
</evidence>
<evidence type="ECO:0000313" key="1">
    <source>
        <dbReference type="EMBL" id="GBN70430.1"/>
    </source>
</evidence>
<sequence length="146" mass="17151">MMICKTELTKFKNHGAEAKLNTYKEILDKVRKVNTFRTSFDLIVDKVSVHDTEKVIGHTDVETENYRESERYILKYHFSFSEEYHVNDLDFELEDCFIVSIVEEQIISILLKGRKYKTMGRPREKKTSFFYGSMEEGKCGPDTEIG</sequence>
<organism evidence="1 2">
    <name type="scientific">Araneus ventricosus</name>
    <name type="common">Orbweaver spider</name>
    <name type="synonym">Epeira ventricosa</name>
    <dbReference type="NCBI Taxonomy" id="182803"/>
    <lineage>
        <taxon>Eukaryota</taxon>
        <taxon>Metazoa</taxon>
        <taxon>Ecdysozoa</taxon>
        <taxon>Arthropoda</taxon>
        <taxon>Chelicerata</taxon>
        <taxon>Arachnida</taxon>
        <taxon>Araneae</taxon>
        <taxon>Araneomorphae</taxon>
        <taxon>Entelegynae</taxon>
        <taxon>Araneoidea</taxon>
        <taxon>Araneidae</taxon>
        <taxon>Araneus</taxon>
    </lineage>
</organism>
<dbReference type="AlphaFoldDB" id="A0A4Y2R4T0"/>
<comment type="caution">
    <text evidence="1">The sequence shown here is derived from an EMBL/GenBank/DDBJ whole genome shotgun (WGS) entry which is preliminary data.</text>
</comment>
<proteinExistence type="predicted"/>